<accession>A0A189PG23</accession>
<dbReference type="PANTHER" id="PTHR33375:SF1">
    <property type="entry name" value="CHROMOSOME-PARTITIONING PROTEIN PARB-RELATED"/>
    <property type="match status" value="1"/>
</dbReference>
<feature type="compositionally biased region" description="Basic and acidic residues" evidence="2">
    <location>
        <begin position="246"/>
        <end position="256"/>
    </location>
</feature>
<evidence type="ECO:0000259" key="3">
    <source>
        <dbReference type="SMART" id="SM00470"/>
    </source>
</evidence>
<dbReference type="SUPFAM" id="SSF110849">
    <property type="entry name" value="ParB/Sulfiredoxin"/>
    <property type="match status" value="1"/>
</dbReference>
<comment type="similarity">
    <text evidence="1">Belongs to the ParB family.</text>
</comment>
<dbReference type="RefSeq" id="WP_011899289.1">
    <property type="nucleotide sequence ID" value="NZ_JBANEX010000123.1"/>
</dbReference>
<dbReference type="SMART" id="SM00470">
    <property type="entry name" value="ParB"/>
    <property type="match status" value="1"/>
</dbReference>
<protein>
    <submittedName>
        <fullName evidence="4">Plasmid stabilization protein</fullName>
    </submittedName>
</protein>
<dbReference type="Gene3D" id="3.90.1530.30">
    <property type="match status" value="1"/>
</dbReference>
<geneLocation type="plasmid" evidence="4">
    <name>pAsa4b</name>
</geneLocation>
<dbReference type="NCBIfam" id="TIGR00180">
    <property type="entry name" value="parB_part"/>
    <property type="match status" value="1"/>
</dbReference>
<feature type="compositionally biased region" description="Polar residues" evidence="2">
    <location>
        <begin position="257"/>
        <end position="274"/>
    </location>
</feature>
<dbReference type="InterPro" id="IPR013741">
    <property type="entry name" value="KorB_domain"/>
</dbReference>
<evidence type="ECO:0000256" key="2">
    <source>
        <dbReference type="SAM" id="MobiDB-lite"/>
    </source>
</evidence>
<organism evidence="4">
    <name type="scientific">Aeromonas salmonicida subsp. salmonicida</name>
    <dbReference type="NCBI Taxonomy" id="29491"/>
    <lineage>
        <taxon>Bacteria</taxon>
        <taxon>Pseudomonadati</taxon>
        <taxon>Pseudomonadota</taxon>
        <taxon>Gammaproteobacteria</taxon>
        <taxon>Aeromonadales</taxon>
        <taxon>Aeromonadaceae</taxon>
        <taxon>Aeromonas</taxon>
    </lineage>
</organism>
<reference evidence="4" key="1">
    <citation type="submission" date="2015-06" db="EMBL/GenBank/DDBJ databases">
        <title>Antimicrobial resistance-carrying plasmid pAsa4 variants found in Aeromonas salmonicida subsp. salmonicida: general architecture, construction blocks and gene elimination.</title>
        <authorList>
            <person name="Tanaka K.H."/>
            <person name="Vincent A.T."/>
            <person name="Trudel M.V."/>
            <person name="Paquet V.E."/>
            <person name="Frenette M."/>
            <person name="Charette S.J."/>
        </authorList>
    </citation>
    <scope>NUCLEOTIDE SEQUENCE</scope>
    <source>
        <strain evidence="4">01-B522</strain>
        <plasmid evidence="4">pAsa4b</plasmid>
    </source>
</reference>
<evidence type="ECO:0000256" key="1">
    <source>
        <dbReference type="ARBA" id="ARBA00006295"/>
    </source>
</evidence>
<dbReference type="InterPro" id="IPR036086">
    <property type="entry name" value="ParB/Sulfiredoxin_sf"/>
</dbReference>
<dbReference type="AlphaFoldDB" id="A0A189PG23"/>
<dbReference type="PATRIC" id="fig|29491.15.peg.99"/>
<dbReference type="OMA" id="RWRACKH"/>
<proteinExistence type="inferred from homology"/>
<dbReference type="InterPro" id="IPR050336">
    <property type="entry name" value="Chromosome_partition/occlusion"/>
</dbReference>
<dbReference type="SUPFAM" id="SSF109709">
    <property type="entry name" value="KorB DNA-binding domain-like"/>
    <property type="match status" value="1"/>
</dbReference>
<name>A0A189PG23_AERSS</name>
<dbReference type="Pfam" id="PF02195">
    <property type="entry name" value="ParB_N"/>
    <property type="match status" value="1"/>
</dbReference>
<dbReference type="GO" id="GO:0003677">
    <property type="term" value="F:DNA binding"/>
    <property type="evidence" value="ECO:0007669"/>
    <property type="project" value="InterPro"/>
</dbReference>
<dbReference type="GO" id="GO:0005694">
    <property type="term" value="C:chromosome"/>
    <property type="evidence" value="ECO:0007669"/>
    <property type="project" value="TreeGrafter"/>
</dbReference>
<keyword evidence="4" id="KW-0614">Plasmid</keyword>
<gene>
    <name evidence="4" type="primary">parB</name>
</gene>
<dbReference type="InterPro" id="IPR003115">
    <property type="entry name" value="ParB_N"/>
</dbReference>
<feature type="region of interest" description="Disordered" evidence="2">
    <location>
        <begin position="228"/>
        <end position="317"/>
    </location>
</feature>
<feature type="domain" description="ParB-like N-terminal" evidence="3">
    <location>
        <begin position="25"/>
        <end position="115"/>
    </location>
</feature>
<dbReference type="InterPro" id="IPR004437">
    <property type="entry name" value="ParB/RepB/Spo0J"/>
</dbReference>
<dbReference type="PANTHER" id="PTHR33375">
    <property type="entry name" value="CHROMOSOME-PARTITIONING PROTEIN PARB-RELATED"/>
    <property type="match status" value="1"/>
</dbReference>
<dbReference type="Gene3D" id="1.10.10.2830">
    <property type="match status" value="1"/>
</dbReference>
<sequence length="387" mass="42078">MALGNLKGLSELANVAKGKTGKQVLSVPVEDVVSKAQVRKRFRNIEELAATLVTEGQQSPIIVSPKGEDGKYVIQKGERRWRACKHADIPTIDIIVNDKNQGELDETAGELIENIQRDDLTPLEIAEALDKFVKADWKKKDIALRLGVNNSFVSSHLSLLKMPDCVRELYDGDISSDTETLNNLRLLFELNAERCRAICAVAITDGITRKQSRELLNDAKRIQEGLEKAQLSGRGGDNPGAGAESNSDHLPPEQEHVTSVQGDGHQVGSSSGNRNLDPLEEGAGAGTDNSTPGAPEKQNKANRTTITEGGDALPPLEKDREWKTARADNLIFAVHVLVDDEVRKGVIMTDRVALNPSTVWVKTLDSAGKEKHLNVPASDIEILSIEG</sequence>
<dbReference type="GO" id="GO:0007059">
    <property type="term" value="P:chromosome segregation"/>
    <property type="evidence" value="ECO:0007669"/>
    <property type="project" value="TreeGrafter"/>
</dbReference>
<dbReference type="Pfam" id="PF08535">
    <property type="entry name" value="KorB"/>
    <property type="match status" value="1"/>
</dbReference>
<dbReference type="EMBL" id="KT033469">
    <property type="protein sequence ID" value="ALL42148.1"/>
    <property type="molecule type" value="Genomic_DNA"/>
</dbReference>
<evidence type="ECO:0000313" key="4">
    <source>
        <dbReference type="EMBL" id="ALL42148.1"/>
    </source>
</evidence>